<reference evidence="2" key="1">
    <citation type="journal article" date="2023" name="IScience">
        <title>Live-bearing cockroach genome reveals convergent evolutionary mechanisms linked to viviparity in insects and beyond.</title>
        <authorList>
            <person name="Fouks B."/>
            <person name="Harrison M.C."/>
            <person name="Mikhailova A.A."/>
            <person name="Marchal E."/>
            <person name="English S."/>
            <person name="Carruthers M."/>
            <person name="Jennings E.C."/>
            <person name="Chiamaka E.L."/>
            <person name="Frigard R.A."/>
            <person name="Pippel M."/>
            <person name="Attardo G.M."/>
            <person name="Benoit J.B."/>
            <person name="Bornberg-Bauer E."/>
            <person name="Tobe S.S."/>
        </authorList>
    </citation>
    <scope>NUCLEOTIDE SEQUENCE</scope>
    <source>
        <strain evidence="2">Stay&amp;Tobe</strain>
    </source>
</reference>
<comment type="caution">
    <text evidence="2">The sequence shown here is derived from an EMBL/GenBank/DDBJ whole genome shotgun (WGS) entry which is preliminary data.</text>
</comment>
<feature type="non-terminal residue" evidence="2">
    <location>
        <position position="76"/>
    </location>
</feature>
<keyword evidence="1" id="KW-0472">Membrane</keyword>
<name>A0AAD7ZJ85_DIPPU</name>
<keyword evidence="1" id="KW-0812">Transmembrane</keyword>
<organism evidence="2 3">
    <name type="scientific">Diploptera punctata</name>
    <name type="common">Pacific beetle cockroach</name>
    <dbReference type="NCBI Taxonomy" id="6984"/>
    <lineage>
        <taxon>Eukaryota</taxon>
        <taxon>Metazoa</taxon>
        <taxon>Ecdysozoa</taxon>
        <taxon>Arthropoda</taxon>
        <taxon>Hexapoda</taxon>
        <taxon>Insecta</taxon>
        <taxon>Pterygota</taxon>
        <taxon>Neoptera</taxon>
        <taxon>Polyneoptera</taxon>
        <taxon>Dictyoptera</taxon>
        <taxon>Blattodea</taxon>
        <taxon>Blaberoidea</taxon>
        <taxon>Blaberidae</taxon>
        <taxon>Diplopterinae</taxon>
        <taxon>Diploptera</taxon>
    </lineage>
</organism>
<gene>
    <name evidence="2" type="ORF">L9F63_023112</name>
</gene>
<keyword evidence="1" id="KW-1133">Transmembrane helix</keyword>
<evidence type="ECO:0000313" key="3">
    <source>
        <dbReference type="Proteomes" id="UP001233999"/>
    </source>
</evidence>
<feature type="non-terminal residue" evidence="2">
    <location>
        <position position="1"/>
    </location>
</feature>
<accession>A0AAD7ZJ85</accession>
<proteinExistence type="predicted"/>
<feature type="transmembrane region" description="Helical" evidence="1">
    <location>
        <begin position="21"/>
        <end position="44"/>
    </location>
</feature>
<evidence type="ECO:0000313" key="2">
    <source>
        <dbReference type="EMBL" id="KAJ9581724.1"/>
    </source>
</evidence>
<feature type="transmembrane region" description="Helical" evidence="1">
    <location>
        <begin position="50"/>
        <end position="69"/>
    </location>
</feature>
<sequence length="76" mass="8912">LMDLTIVRIKKFDFKYKNPSESLSITLATFFITPNLICNGAFLSLKAPNIIFFSLFFLYFCYEILKSLIERFSLLQ</sequence>
<reference evidence="2" key="2">
    <citation type="submission" date="2023-05" db="EMBL/GenBank/DDBJ databases">
        <authorList>
            <person name="Fouks B."/>
        </authorList>
    </citation>
    <scope>NUCLEOTIDE SEQUENCE</scope>
    <source>
        <strain evidence="2">Stay&amp;Tobe</strain>
        <tissue evidence="2">Testes</tissue>
    </source>
</reference>
<dbReference type="AlphaFoldDB" id="A0AAD7ZJ85"/>
<dbReference type="EMBL" id="JASPKZ010007848">
    <property type="protein sequence ID" value="KAJ9581724.1"/>
    <property type="molecule type" value="Genomic_DNA"/>
</dbReference>
<dbReference type="Proteomes" id="UP001233999">
    <property type="component" value="Unassembled WGS sequence"/>
</dbReference>
<evidence type="ECO:0000256" key="1">
    <source>
        <dbReference type="SAM" id="Phobius"/>
    </source>
</evidence>
<keyword evidence="3" id="KW-1185">Reference proteome</keyword>
<protein>
    <submittedName>
        <fullName evidence="2">Uncharacterized protein</fullName>
    </submittedName>
</protein>